<reference evidence="5" key="1">
    <citation type="submission" date="2020-08" db="EMBL/GenBank/DDBJ databases">
        <title>Genome public.</title>
        <authorList>
            <person name="Liu C."/>
            <person name="Sun Q."/>
        </authorList>
    </citation>
    <scope>NUCLEOTIDE SEQUENCE</scope>
    <source>
        <strain evidence="5">NSJ-52</strain>
    </source>
</reference>
<dbReference type="InterPro" id="IPR018060">
    <property type="entry name" value="HTH_AraC"/>
</dbReference>
<evidence type="ECO:0000256" key="3">
    <source>
        <dbReference type="ARBA" id="ARBA00023163"/>
    </source>
</evidence>
<feature type="domain" description="HTH araC/xylS-type" evidence="4">
    <location>
        <begin position="8"/>
        <end position="106"/>
    </location>
</feature>
<dbReference type="EMBL" id="JACOPQ010000020">
    <property type="protein sequence ID" value="MBC5738715.1"/>
    <property type="molecule type" value="Genomic_DNA"/>
</dbReference>
<dbReference type="PANTHER" id="PTHR47504:SF5">
    <property type="entry name" value="RIGHT ORIGIN-BINDING PROTEIN"/>
    <property type="match status" value="1"/>
</dbReference>
<sequence length="296" mass="33629">MESIQLIQQAICYMEQHLLEDISYEAVAKSVCMSSYHFHRIFSFTAGMTASEYLRSRRLSLAGQALQTTDISVIDAAYQYGYDTPESFSKAFSRFHGVTPRQAKRKGAQLHLFSPLVIKITMEGGSVMNYKIERRESQRFIAWVRAFPNEIINDDDNHSIPDFWTECRAKNLIERITSLRPGGRRDLYGLCSPAKENETHFNYGIGVIIDGETDVSHLDEILGGGCTIWETKPADYAVFQCFGSGGDCIGETWSRFFKEFAPQTGYTQTDGTDFEIYFEKEADGLFCELWVPVKKA</sequence>
<dbReference type="GO" id="GO:0043565">
    <property type="term" value="F:sequence-specific DNA binding"/>
    <property type="evidence" value="ECO:0007669"/>
    <property type="project" value="InterPro"/>
</dbReference>
<dbReference type="SUPFAM" id="SSF55136">
    <property type="entry name" value="Probable bacterial effector-binding domain"/>
    <property type="match status" value="1"/>
</dbReference>
<dbReference type="SUPFAM" id="SSF46689">
    <property type="entry name" value="Homeodomain-like"/>
    <property type="match status" value="2"/>
</dbReference>
<comment type="caution">
    <text evidence="5">The sequence shown here is derived from an EMBL/GenBank/DDBJ whole genome shotgun (WGS) entry which is preliminary data.</text>
</comment>
<dbReference type="PANTHER" id="PTHR47504">
    <property type="entry name" value="RIGHT ORIGIN-BINDING PROTEIN"/>
    <property type="match status" value="1"/>
</dbReference>
<evidence type="ECO:0000259" key="4">
    <source>
        <dbReference type="PROSITE" id="PS01124"/>
    </source>
</evidence>
<dbReference type="Gene3D" id="1.10.10.60">
    <property type="entry name" value="Homeodomain-like"/>
    <property type="match status" value="2"/>
</dbReference>
<dbReference type="Proteomes" id="UP000607645">
    <property type="component" value="Unassembled WGS sequence"/>
</dbReference>
<dbReference type="SMART" id="SM00871">
    <property type="entry name" value="AraC_E_bind"/>
    <property type="match status" value="1"/>
</dbReference>
<organism evidence="5 6">
    <name type="scientific">Lawsonibacter faecis</name>
    <dbReference type="NCBI Taxonomy" id="2763052"/>
    <lineage>
        <taxon>Bacteria</taxon>
        <taxon>Bacillati</taxon>
        <taxon>Bacillota</taxon>
        <taxon>Clostridia</taxon>
        <taxon>Eubacteriales</taxon>
        <taxon>Oscillospiraceae</taxon>
        <taxon>Lawsonibacter</taxon>
    </lineage>
</organism>
<accession>A0A8J6JPV4</accession>
<dbReference type="InterPro" id="IPR010499">
    <property type="entry name" value="AraC_E-bd"/>
</dbReference>
<dbReference type="AlphaFoldDB" id="A0A8J6JPV4"/>
<dbReference type="InterPro" id="IPR011256">
    <property type="entry name" value="Reg_factor_effector_dom_sf"/>
</dbReference>
<dbReference type="SMART" id="SM00342">
    <property type="entry name" value="HTH_ARAC"/>
    <property type="match status" value="1"/>
</dbReference>
<protein>
    <submittedName>
        <fullName evidence="5">AraC family transcriptional regulator</fullName>
    </submittedName>
</protein>
<keyword evidence="6" id="KW-1185">Reference proteome</keyword>
<dbReference type="Gene3D" id="3.20.80.10">
    <property type="entry name" value="Regulatory factor, effector binding domain"/>
    <property type="match status" value="1"/>
</dbReference>
<keyword evidence="2" id="KW-0238">DNA-binding</keyword>
<keyword evidence="1" id="KW-0805">Transcription regulation</keyword>
<gene>
    <name evidence="5" type="ORF">H8S62_17015</name>
</gene>
<evidence type="ECO:0000313" key="6">
    <source>
        <dbReference type="Proteomes" id="UP000607645"/>
    </source>
</evidence>
<dbReference type="InterPro" id="IPR029441">
    <property type="entry name" value="Cass2"/>
</dbReference>
<dbReference type="GO" id="GO:0003700">
    <property type="term" value="F:DNA-binding transcription factor activity"/>
    <property type="evidence" value="ECO:0007669"/>
    <property type="project" value="InterPro"/>
</dbReference>
<evidence type="ECO:0000256" key="1">
    <source>
        <dbReference type="ARBA" id="ARBA00023015"/>
    </source>
</evidence>
<dbReference type="InterPro" id="IPR009057">
    <property type="entry name" value="Homeodomain-like_sf"/>
</dbReference>
<proteinExistence type="predicted"/>
<evidence type="ECO:0000313" key="5">
    <source>
        <dbReference type="EMBL" id="MBC5738715.1"/>
    </source>
</evidence>
<dbReference type="InterPro" id="IPR050959">
    <property type="entry name" value="MarA-like"/>
</dbReference>
<evidence type="ECO:0000256" key="2">
    <source>
        <dbReference type="ARBA" id="ARBA00023125"/>
    </source>
</evidence>
<dbReference type="RefSeq" id="WP_186920363.1">
    <property type="nucleotide sequence ID" value="NZ_JACOPQ010000020.1"/>
</dbReference>
<keyword evidence="3" id="KW-0804">Transcription</keyword>
<name>A0A8J6JPV4_9FIRM</name>
<dbReference type="Pfam" id="PF12833">
    <property type="entry name" value="HTH_18"/>
    <property type="match status" value="1"/>
</dbReference>
<dbReference type="Pfam" id="PF14526">
    <property type="entry name" value="Cass2"/>
    <property type="match status" value="1"/>
</dbReference>
<dbReference type="PROSITE" id="PS01124">
    <property type="entry name" value="HTH_ARAC_FAMILY_2"/>
    <property type="match status" value="1"/>
</dbReference>